<dbReference type="HOGENOM" id="CLU_1741493_0_0_1"/>
<evidence type="ECO:0000313" key="2">
    <source>
        <dbReference type="EMBL" id="EDU42881.1"/>
    </source>
</evidence>
<dbReference type="Proteomes" id="UP000001471">
    <property type="component" value="Unassembled WGS sequence"/>
</dbReference>
<accession>B2WIM1</accession>
<proteinExistence type="predicted"/>
<dbReference type="EMBL" id="DS231626">
    <property type="protein sequence ID" value="EDU42881.1"/>
    <property type="molecule type" value="Genomic_DNA"/>
</dbReference>
<feature type="region of interest" description="Disordered" evidence="1">
    <location>
        <begin position="38"/>
        <end position="92"/>
    </location>
</feature>
<evidence type="ECO:0000256" key="1">
    <source>
        <dbReference type="SAM" id="MobiDB-lite"/>
    </source>
</evidence>
<gene>
    <name evidence="2" type="ORF">PTRG_09830</name>
</gene>
<evidence type="ECO:0000313" key="3">
    <source>
        <dbReference type="Proteomes" id="UP000001471"/>
    </source>
</evidence>
<reference evidence="3" key="1">
    <citation type="journal article" date="2013" name="G3 (Bethesda)">
        <title>Comparative genomics of a plant-pathogenic fungus, Pyrenophora tritici-repentis, reveals transduplication and the impact of repeat elements on pathogenicity and population divergence.</title>
        <authorList>
            <person name="Manning V.A."/>
            <person name="Pandelova I."/>
            <person name="Dhillon B."/>
            <person name="Wilhelm L.J."/>
            <person name="Goodwin S.B."/>
            <person name="Berlin A.M."/>
            <person name="Figueroa M."/>
            <person name="Freitag M."/>
            <person name="Hane J.K."/>
            <person name="Henrissat B."/>
            <person name="Holman W.H."/>
            <person name="Kodira C.D."/>
            <person name="Martin J."/>
            <person name="Oliver R.P."/>
            <person name="Robbertse B."/>
            <person name="Schackwitz W."/>
            <person name="Schwartz D.C."/>
            <person name="Spatafora J.W."/>
            <person name="Turgeon B.G."/>
            <person name="Yandava C."/>
            <person name="Young S."/>
            <person name="Zhou S."/>
            <person name="Zeng Q."/>
            <person name="Grigoriev I.V."/>
            <person name="Ma L.-J."/>
            <person name="Ciuffetti L.M."/>
        </authorList>
    </citation>
    <scope>NUCLEOTIDE SEQUENCE [LARGE SCALE GENOMIC DNA]</scope>
    <source>
        <strain evidence="3">Pt-1C-BFP</strain>
    </source>
</reference>
<protein>
    <submittedName>
        <fullName evidence="2">Uncharacterized protein</fullName>
    </submittedName>
</protein>
<name>B2WIM1_PYRTR</name>
<sequence>MGMLTLEEVGEERMWGYTYMLQKEDTYNQKQNPLHLQATTTNAGGDKSGWTLFTPSPYRPTAPQPTKNKKKKNGPPLSMIPPNGSSPVLTPTKTPPLHFASLRLPVNLCTGPSSGHLLRLATCCSSPRLGEIKWKGGVKFLGFVVEFYCH</sequence>
<organism evidence="2 3">
    <name type="scientific">Pyrenophora tritici-repentis (strain Pt-1C-BFP)</name>
    <name type="common">Wheat tan spot fungus</name>
    <name type="synonym">Drechslera tritici-repentis</name>
    <dbReference type="NCBI Taxonomy" id="426418"/>
    <lineage>
        <taxon>Eukaryota</taxon>
        <taxon>Fungi</taxon>
        <taxon>Dikarya</taxon>
        <taxon>Ascomycota</taxon>
        <taxon>Pezizomycotina</taxon>
        <taxon>Dothideomycetes</taxon>
        <taxon>Pleosporomycetidae</taxon>
        <taxon>Pleosporales</taxon>
        <taxon>Pleosporineae</taxon>
        <taxon>Pleosporaceae</taxon>
        <taxon>Pyrenophora</taxon>
    </lineage>
</organism>
<dbReference type="AlphaFoldDB" id="B2WIM1"/>
<dbReference type="InParanoid" id="B2WIM1"/>
<feature type="compositionally biased region" description="Polar residues" evidence="1">
    <location>
        <begin position="83"/>
        <end position="92"/>
    </location>
</feature>